<sequence>MTRCATWRPKRKLNLLRSIIRFSPRLSSPVQSQDSAALIRRANIVTPPWLLHPVSLSSIINRETKEDPVAFSPPPPPPSRAIPFRTRHRPALGREQRGCKPRPAVPALLHRRRAGRISTITLARGSRGAARRDDMPAPAGEVRSLMRDLVEVRAAKLRSSTSAFEGFGDGLMSLTGVGAMELAESRGFVLGVVDGVGKIGASAEATRREGEEAGGRRDDDEESDEDMGI</sequence>
<dbReference type="AlphaFoldDB" id="A0AAE0MH49"/>
<keyword evidence="7" id="KW-0539">Nucleus</keyword>
<dbReference type="PANTHER" id="PTHR12772:SF0">
    <property type="entry name" value="DNA REPLICATION COMPLEX GINS PROTEIN PSF2"/>
    <property type="match status" value="1"/>
</dbReference>
<feature type="domain" description="GINS subunit" evidence="10">
    <location>
        <begin position="131"/>
        <end position="198"/>
    </location>
</feature>
<comment type="function">
    <text evidence="8">The GINS complex plays an essential role in the initiation of DNA replication. Has a role in chromosome segregation.</text>
</comment>
<reference evidence="11" key="2">
    <citation type="submission" date="2023-06" db="EMBL/GenBank/DDBJ databases">
        <authorList>
            <consortium name="Lawrence Berkeley National Laboratory"/>
            <person name="Haridas S."/>
            <person name="Hensen N."/>
            <person name="Bonometti L."/>
            <person name="Westerberg I."/>
            <person name="Brannstrom I.O."/>
            <person name="Guillou S."/>
            <person name="Cros-Aarteil S."/>
            <person name="Calhoun S."/>
            <person name="Kuo A."/>
            <person name="Mondo S."/>
            <person name="Pangilinan J."/>
            <person name="Riley R."/>
            <person name="Labutti K."/>
            <person name="Andreopoulos B."/>
            <person name="Lipzen A."/>
            <person name="Chen C."/>
            <person name="Yanf M."/>
            <person name="Daum C."/>
            <person name="Ng V."/>
            <person name="Clum A."/>
            <person name="Steindorff A."/>
            <person name="Ohm R."/>
            <person name="Martin F."/>
            <person name="Silar P."/>
            <person name="Natvig D."/>
            <person name="Lalanne C."/>
            <person name="Gautier V."/>
            <person name="Ament-Velasquez S.L."/>
            <person name="Kruys A."/>
            <person name="Hutchinson M.I."/>
            <person name="Powell A.J."/>
            <person name="Barry K."/>
            <person name="Miller A.N."/>
            <person name="Grigoriev I.V."/>
            <person name="Debuchy R."/>
            <person name="Gladieux P."/>
            <person name="Thoren M.H."/>
            <person name="Johannesson H."/>
        </authorList>
    </citation>
    <scope>NUCLEOTIDE SEQUENCE</scope>
    <source>
        <strain evidence="11">CBS 118394</strain>
    </source>
</reference>
<feature type="compositionally biased region" description="Basic and acidic residues" evidence="9">
    <location>
        <begin position="205"/>
        <end position="218"/>
    </location>
</feature>
<dbReference type="Proteomes" id="UP001283341">
    <property type="component" value="Unassembled WGS sequence"/>
</dbReference>
<keyword evidence="5" id="KW-0235">DNA replication</keyword>
<comment type="caution">
    <text evidence="11">The sequence shown here is derived from an EMBL/GenBank/DDBJ whole genome shotgun (WGS) entry which is preliminary data.</text>
</comment>
<evidence type="ECO:0000313" key="12">
    <source>
        <dbReference type="Proteomes" id="UP001283341"/>
    </source>
</evidence>
<dbReference type="InterPro" id="IPR021151">
    <property type="entry name" value="GINS_A"/>
</dbReference>
<evidence type="ECO:0000256" key="8">
    <source>
        <dbReference type="ARBA" id="ARBA00025163"/>
    </source>
</evidence>
<evidence type="ECO:0000256" key="2">
    <source>
        <dbReference type="ARBA" id="ARBA00010565"/>
    </source>
</evidence>
<evidence type="ECO:0000256" key="6">
    <source>
        <dbReference type="ARBA" id="ARBA00022829"/>
    </source>
</evidence>
<evidence type="ECO:0000256" key="3">
    <source>
        <dbReference type="ARBA" id="ARBA00013969"/>
    </source>
</evidence>
<evidence type="ECO:0000313" key="11">
    <source>
        <dbReference type="EMBL" id="KAK3331533.1"/>
    </source>
</evidence>
<dbReference type="Gene3D" id="1.20.58.1020">
    <property type="match status" value="1"/>
</dbReference>
<evidence type="ECO:0000256" key="4">
    <source>
        <dbReference type="ARBA" id="ARBA00015139"/>
    </source>
</evidence>
<comment type="similarity">
    <text evidence="2">Belongs to the GINS2/PSF2 family.</text>
</comment>
<name>A0AAE0MH49_9PEZI</name>
<dbReference type="GO" id="GO:0007059">
    <property type="term" value="P:chromosome segregation"/>
    <property type="evidence" value="ECO:0007669"/>
    <property type="project" value="UniProtKB-KW"/>
</dbReference>
<keyword evidence="6" id="KW-0159">Chromosome partition</keyword>
<organism evidence="11 12">
    <name type="scientific">Apodospora peruviana</name>
    <dbReference type="NCBI Taxonomy" id="516989"/>
    <lineage>
        <taxon>Eukaryota</taxon>
        <taxon>Fungi</taxon>
        <taxon>Dikarya</taxon>
        <taxon>Ascomycota</taxon>
        <taxon>Pezizomycotina</taxon>
        <taxon>Sordariomycetes</taxon>
        <taxon>Sordariomycetidae</taxon>
        <taxon>Sordariales</taxon>
        <taxon>Lasiosphaeriaceae</taxon>
        <taxon>Apodospora</taxon>
    </lineage>
</organism>
<dbReference type="InterPro" id="IPR007257">
    <property type="entry name" value="GINS_Psf2"/>
</dbReference>
<gene>
    <name evidence="11" type="ORF">B0H66DRAFT_573163</name>
</gene>
<dbReference type="GO" id="GO:0000811">
    <property type="term" value="C:GINS complex"/>
    <property type="evidence" value="ECO:0007669"/>
    <property type="project" value="TreeGrafter"/>
</dbReference>
<dbReference type="Pfam" id="PF05916">
    <property type="entry name" value="Sld5"/>
    <property type="match status" value="1"/>
</dbReference>
<accession>A0AAE0MH49</accession>
<dbReference type="GO" id="GO:0000727">
    <property type="term" value="P:double-strand break repair via break-induced replication"/>
    <property type="evidence" value="ECO:0007669"/>
    <property type="project" value="TreeGrafter"/>
</dbReference>
<comment type="subcellular location">
    <subcellularLocation>
        <location evidence="1">Nucleus</location>
    </subcellularLocation>
</comment>
<evidence type="ECO:0000256" key="5">
    <source>
        <dbReference type="ARBA" id="ARBA00022705"/>
    </source>
</evidence>
<proteinExistence type="inferred from homology"/>
<dbReference type="InterPro" id="IPR036224">
    <property type="entry name" value="GINS_bundle-like_dom_sf"/>
</dbReference>
<evidence type="ECO:0000259" key="10">
    <source>
        <dbReference type="Pfam" id="PF05916"/>
    </source>
</evidence>
<keyword evidence="12" id="KW-1185">Reference proteome</keyword>
<dbReference type="SUPFAM" id="SSF158573">
    <property type="entry name" value="GINS helical bundle-like"/>
    <property type="match status" value="1"/>
</dbReference>
<feature type="region of interest" description="Disordered" evidence="9">
    <location>
        <begin position="200"/>
        <end position="229"/>
    </location>
</feature>
<dbReference type="EMBL" id="JAUEDM010000001">
    <property type="protein sequence ID" value="KAK3331533.1"/>
    <property type="molecule type" value="Genomic_DNA"/>
</dbReference>
<evidence type="ECO:0000256" key="1">
    <source>
        <dbReference type="ARBA" id="ARBA00004123"/>
    </source>
</evidence>
<dbReference type="PANTHER" id="PTHR12772">
    <property type="entry name" value="DNA REPLICATION COMPLEX GINS PROTEIN PSF2"/>
    <property type="match status" value="1"/>
</dbReference>
<dbReference type="GO" id="GO:0006260">
    <property type="term" value="P:DNA replication"/>
    <property type="evidence" value="ECO:0007669"/>
    <property type="project" value="UniProtKB-KW"/>
</dbReference>
<protein>
    <recommendedName>
        <fullName evidence="4">DNA replication complex GINS protein PSF2</fullName>
    </recommendedName>
    <alternativeName>
        <fullName evidence="3">DNA replication complex GINS protein psf2</fullName>
    </alternativeName>
</protein>
<evidence type="ECO:0000256" key="9">
    <source>
        <dbReference type="SAM" id="MobiDB-lite"/>
    </source>
</evidence>
<evidence type="ECO:0000256" key="7">
    <source>
        <dbReference type="ARBA" id="ARBA00023242"/>
    </source>
</evidence>
<reference evidence="11" key="1">
    <citation type="journal article" date="2023" name="Mol. Phylogenet. Evol.">
        <title>Genome-scale phylogeny and comparative genomics of the fungal order Sordariales.</title>
        <authorList>
            <person name="Hensen N."/>
            <person name="Bonometti L."/>
            <person name="Westerberg I."/>
            <person name="Brannstrom I.O."/>
            <person name="Guillou S."/>
            <person name="Cros-Aarteil S."/>
            <person name="Calhoun S."/>
            <person name="Haridas S."/>
            <person name="Kuo A."/>
            <person name="Mondo S."/>
            <person name="Pangilinan J."/>
            <person name="Riley R."/>
            <person name="LaButti K."/>
            <person name="Andreopoulos B."/>
            <person name="Lipzen A."/>
            <person name="Chen C."/>
            <person name="Yan M."/>
            <person name="Daum C."/>
            <person name="Ng V."/>
            <person name="Clum A."/>
            <person name="Steindorff A."/>
            <person name="Ohm R.A."/>
            <person name="Martin F."/>
            <person name="Silar P."/>
            <person name="Natvig D.O."/>
            <person name="Lalanne C."/>
            <person name="Gautier V."/>
            <person name="Ament-Velasquez S.L."/>
            <person name="Kruys A."/>
            <person name="Hutchinson M.I."/>
            <person name="Powell A.J."/>
            <person name="Barry K."/>
            <person name="Miller A.N."/>
            <person name="Grigoriev I.V."/>
            <person name="Debuchy R."/>
            <person name="Gladieux P."/>
            <person name="Hiltunen Thoren M."/>
            <person name="Johannesson H."/>
        </authorList>
    </citation>
    <scope>NUCLEOTIDE SEQUENCE</scope>
    <source>
        <strain evidence="11">CBS 118394</strain>
    </source>
</reference>
<feature type="compositionally biased region" description="Acidic residues" evidence="9">
    <location>
        <begin position="219"/>
        <end position="229"/>
    </location>
</feature>